<proteinExistence type="predicted"/>
<evidence type="ECO:0000256" key="1">
    <source>
        <dbReference type="PROSITE-ProRule" id="PRU00076"/>
    </source>
</evidence>
<gene>
    <name evidence="4" type="ORF">CGI_10016504</name>
</gene>
<comment type="caution">
    <text evidence="1">Lacks conserved residue(s) required for the propagation of feature annotation.</text>
</comment>
<dbReference type="InterPro" id="IPR000742">
    <property type="entry name" value="EGF"/>
</dbReference>
<dbReference type="Gene3D" id="2.10.25.10">
    <property type="entry name" value="Laminin"/>
    <property type="match status" value="1"/>
</dbReference>
<dbReference type="InterPro" id="IPR050906">
    <property type="entry name" value="Notch_signaling"/>
</dbReference>
<feature type="region of interest" description="Disordered" evidence="2">
    <location>
        <begin position="36"/>
        <end position="122"/>
    </location>
</feature>
<keyword evidence="1" id="KW-1015">Disulfide bond</keyword>
<organism evidence="4">
    <name type="scientific">Magallana gigas</name>
    <name type="common">Pacific oyster</name>
    <name type="synonym">Crassostrea gigas</name>
    <dbReference type="NCBI Taxonomy" id="29159"/>
    <lineage>
        <taxon>Eukaryota</taxon>
        <taxon>Metazoa</taxon>
        <taxon>Spiralia</taxon>
        <taxon>Lophotrochozoa</taxon>
        <taxon>Mollusca</taxon>
        <taxon>Bivalvia</taxon>
        <taxon>Autobranchia</taxon>
        <taxon>Pteriomorphia</taxon>
        <taxon>Ostreida</taxon>
        <taxon>Ostreoidea</taxon>
        <taxon>Ostreidae</taxon>
        <taxon>Magallana</taxon>
    </lineage>
</organism>
<feature type="compositionally biased region" description="Basic and acidic residues" evidence="2">
    <location>
        <begin position="188"/>
        <end position="201"/>
    </location>
</feature>
<dbReference type="AlphaFoldDB" id="K1QAZ5"/>
<feature type="domain" description="EGF-like" evidence="3">
    <location>
        <begin position="220"/>
        <end position="258"/>
    </location>
</feature>
<dbReference type="CDD" id="cd00054">
    <property type="entry name" value="EGF_CA"/>
    <property type="match status" value="1"/>
</dbReference>
<reference evidence="4" key="1">
    <citation type="journal article" date="2012" name="Nature">
        <title>The oyster genome reveals stress adaptation and complexity of shell formation.</title>
        <authorList>
            <person name="Zhang G."/>
            <person name="Fang X."/>
            <person name="Guo X."/>
            <person name="Li L."/>
            <person name="Luo R."/>
            <person name="Xu F."/>
            <person name="Yang P."/>
            <person name="Zhang L."/>
            <person name="Wang X."/>
            <person name="Qi H."/>
            <person name="Xiong Z."/>
            <person name="Que H."/>
            <person name="Xie Y."/>
            <person name="Holland P.W."/>
            <person name="Paps J."/>
            <person name="Zhu Y."/>
            <person name="Wu F."/>
            <person name="Chen Y."/>
            <person name="Wang J."/>
            <person name="Peng C."/>
            <person name="Meng J."/>
            <person name="Yang L."/>
            <person name="Liu J."/>
            <person name="Wen B."/>
            <person name="Zhang N."/>
            <person name="Huang Z."/>
            <person name="Zhu Q."/>
            <person name="Feng Y."/>
            <person name="Mount A."/>
            <person name="Hedgecock D."/>
            <person name="Xu Z."/>
            <person name="Liu Y."/>
            <person name="Domazet-Loso T."/>
            <person name="Du Y."/>
            <person name="Sun X."/>
            <person name="Zhang S."/>
            <person name="Liu B."/>
            <person name="Cheng P."/>
            <person name="Jiang X."/>
            <person name="Li J."/>
            <person name="Fan D."/>
            <person name="Wang W."/>
            <person name="Fu W."/>
            <person name="Wang T."/>
            <person name="Wang B."/>
            <person name="Zhang J."/>
            <person name="Peng Z."/>
            <person name="Li Y."/>
            <person name="Li N."/>
            <person name="Wang J."/>
            <person name="Chen M."/>
            <person name="He Y."/>
            <person name="Tan F."/>
            <person name="Song X."/>
            <person name="Zheng Q."/>
            <person name="Huang R."/>
            <person name="Yang H."/>
            <person name="Du X."/>
            <person name="Chen L."/>
            <person name="Yang M."/>
            <person name="Gaffney P.M."/>
            <person name="Wang S."/>
            <person name="Luo L."/>
            <person name="She Z."/>
            <person name="Ming Y."/>
            <person name="Huang W."/>
            <person name="Zhang S."/>
            <person name="Huang B."/>
            <person name="Zhang Y."/>
            <person name="Qu T."/>
            <person name="Ni P."/>
            <person name="Miao G."/>
            <person name="Wang J."/>
            <person name="Wang Q."/>
            <person name="Steinberg C.E."/>
            <person name="Wang H."/>
            <person name="Li N."/>
            <person name="Qian L."/>
            <person name="Zhang G."/>
            <person name="Li Y."/>
            <person name="Yang H."/>
            <person name="Liu X."/>
            <person name="Wang J."/>
            <person name="Yin Y."/>
            <person name="Wang J."/>
        </authorList>
    </citation>
    <scope>NUCLEOTIDE SEQUENCE [LARGE SCALE GENOMIC DNA]</scope>
    <source>
        <strain evidence="4">05x7-T-G4-1.051#20</strain>
    </source>
</reference>
<dbReference type="InParanoid" id="K1QAZ5"/>
<feature type="compositionally biased region" description="Basic and acidic residues" evidence="2">
    <location>
        <begin position="95"/>
        <end position="115"/>
    </location>
</feature>
<name>K1QAZ5_MAGGI</name>
<dbReference type="PROSITE" id="PS00022">
    <property type="entry name" value="EGF_1"/>
    <property type="match status" value="1"/>
</dbReference>
<feature type="disulfide bond" evidence="1">
    <location>
        <begin position="284"/>
        <end position="293"/>
    </location>
</feature>
<sequence length="352" mass="39240">MDASRPVLLRGDVILIRVWGSRLAVSVVDIVYIAPIDPNRTPSSPQKLQEKAEGNSEKKPTPTEKKANSNVSFMQKLFSKKKKCPDPVKNLPKTTGREPKQLPKTEPDPEKDSPKPQKAKPFVYIRQRYMSIEHDKEDESETASGGPTKATVSPQKKDRPTKKESDKEKSTPKLTPKRAVSGRKSRPKSREIKQNDEKKSDNTMTSVIFSRLHFLLSMCDECDGPDTCYNHGACLGTPRKCICDIGYQLTGYYGNHCEDSCDPNLNGTCGFAGTCSGIPKRCICKPGFYGTWCSACMDNSHCKNGGLCEIDGNCKCRKFDPEITGVHCEGEIRQKKRNEQNQTDDHTSLTTL</sequence>
<dbReference type="SMART" id="SM00181">
    <property type="entry name" value="EGF"/>
    <property type="match status" value="3"/>
</dbReference>
<protein>
    <submittedName>
        <fullName evidence="4">Wnt inhibitory factor 1</fullName>
    </submittedName>
</protein>
<dbReference type="PANTHER" id="PTHR24044:SF420">
    <property type="entry name" value="DELTA AND NOTCH-LIKE EPIDERMAL GROWTH FACTOR-RELATED RECEPTOR ISOFORM X1"/>
    <property type="match status" value="1"/>
</dbReference>
<feature type="compositionally biased region" description="Basic and acidic residues" evidence="2">
    <location>
        <begin position="155"/>
        <end position="171"/>
    </location>
</feature>
<evidence type="ECO:0000313" key="4">
    <source>
        <dbReference type="EMBL" id="EKC25995.1"/>
    </source>
</evidence>
<evidence type="ECO:0000256" key="2">
    <source>
        <dbReference type="SAM" id="MobiDB-lite"/>
    </source>
</evidence>
<dbReference type="PROSITE" id="PS50026">
    <property type="entry name" value="EGF_3"/>
    <property type="match status" value="2"/>
</dbReference>
<dbReference type="GO" id="GO:0005112">
    <property type="term" value="F:Notch binding"/>
    <property type="evidence" value="ECO:0007669"/>
    <property type="project" value="TreeGrafter"/>
</dbReference>
<accession>K1QAZ5</accession>
<dbReference type="HOGENOM" id="CLU_788116_0_0_1"/>
<dbReference type="PANTHER" id="PTHR24044">
    <property type="entry name" value="NOTCH LIGAND FAMILY MEMBER"/>
    <property type="match status" value="1"/>
</dbReference>
<dbReference type="EMBL" id="JH816001">
    <property type="protein sequence ID" value="EKC25995.1"/>
    <property type="molecule type" value="Genomic_DNA"/>
</dbReference>
<evidence type="ECO:0000259" key="3">
    <source>
        <dbReference type="PROSITE" id="PS50026"/>
    </source>
</evidence>
<feature type="compositionally biased region" description="Basic and acidic residues" evidence="2">
    <location>
        <begin position="48"/>
        <end position="67"/>
    </location>
</feature>
<feature type="compositionally biased region" description="Polar residues" evidence="2">
    <location>
        <begin position="142"/>
        <end position="154"/>
    </location>
</feature>
<feature type="domain" description="EGF-like" evidence="3">
    <location>
        <begin position="259"/>
        <end position="294"/>
    </location>
</feature>
<keyword evidence="1" id="KW-0245">EGF-like domain</keyword>
<feature type="region of interest" description="Disordered" evidence="2">
    <location>
        <begin position="135"/>
        <end position="202"/>
    </location>
</feature>